<dbReference type="AlphaFoldDB" id="A0A0Q9YFB6"/>
<comment type="catalytic activity">
    <reaction evidence="9 10">
        <text>(S)-dihydroorotate + H2O = N-carbamoyl-L-aspartate + H(+)</text>
        <dbReference type="Rhea" id="RHEA:24296"/>
        <dbReference type="ChEBI" id="CHEBI:15377"/>
        <dbReference type="ChEBI" id="CHEBI:15378"/>
        <dbReference type="ChEBI" id="CHEBI:30864"/>
        <dbReference type="ChEBI" id="CHEBI:32814"/>
        <dbReference type="EC" id="3.5.2.3"/>
    </reaction>
</comment>
<dbReference type="GO" id="GO:0004151">
    <property type="term" value="F:dihydroorotase activity"/>
    <property type="evidence" value="ECO:0007669"/>
    <property type="project" value="UniProtKB-UniRule"/>
</dbReference>
<dbReference type="STRING" id="437022.CC99x_00750"/>
<feature type="modified residue" description="N6-carboxylysine" evidence="9">
    <location>
        <position position="99"/>
    </location>
</feature>
<dbReference type="GO" id="GO:0044205">
    <property type="term" value="P:'de novo' UMP biosynthetic process"/>
    <property type="evidence" value="ECO:0007669"/>
    <property type="project" value="UniProtKB-UniRule"/>
</dbReference>
<dbReference type="InterPro" id="IPR006680">
    <property type="entry name" value="Amidohydro-rel"/>
</dbReference>
<keyword evidence="5 9" id="KW-0479">Metal-binding</keyword>
<dbReference type="Pfam" id="PF01979">
    <property type="entry name" value="Amidohydro_1"/>
    <property type="match status" value="1"/>
</dbReference>
<dbReference type="GO" id="GO:0006207">
    <property type="term" value="P:'de novo' pyrimidine nucleobase biosynthetic process"/>
    <property type="evidence" value="ECO:0007669"/>
    <property type="project" value="TreeGrafter"/>
</dbReference>
<feature type="binding site" evidence="9">
    <location>
        <position position="13"/>
    </location>
    <ligand>
        <name>Zn(2+)</name>
        <dbReference type="ChEBI" id="CHEBI:29105"/>
        <label>1</label>
    </ligand>
</feature>
<comment type="pathway">
    <text evidence="2 9 10">Pyrimidine metabolism; UMP biosynthesis via de novo pathway; (S)-dihydroorotate from bicarbonate: step 3/3.</text>
</comment>
<feature type="binding site" evidence="9">
    <location>
        <position position="15"/>
    </location>
    <ligand>
        <name>Zn(2+)</name>
        <dbReference type="ChEBI" id="CHEBI:29105"/>
        <label>1</label>
    </ligand>
</feature>
<keyword evidence="14" id="KW-1185">Reference proteome</keyword>
<dbReference type="CDD" id="cd01294">
    <property type="entry name" value="DHOase"/>
    <property type="match status" value="1"/>
</dbReference>
<feature type="binding site" evidence="9">
    <location>
        <position position="174"/>
    </location>
    <ligand>
        <name>Zn(2+)</name>
        <dbReference type="ChEBI" id="CHEBI:29105"/>
        <label>2</label>
    </ligand>
</feature>
<dbReference type="Gene3D" id="3.20.20.140">
    <property type="entry name" value="Metal-dependent hydrolases"/>
    <property type="match status" value="1"/>
</dbReference>
<feature type="binding site" evidence="9">
    <location>
        <position position="41"/>
    </location>
    <ligand>
        <name>substrate</name>
    </ligand>
</feature>
<organism evidence="12">
    <name type="scientific">Candidatus Berkiella cookevillensis</name>
    <dbReference type="NCBI Taxonomy" id="437022"/>
    <lineage>
        <taxon>Bacteria</taxon>
        <taxon>Pseudomonadati</taxon>
        <taxon>Pseudomonadota</taxon>
        <taxon>Gammaproteobacteria</taxon>
        <taxon>Candidatus Berkiellales</taxon>
        <taxon>Candidatus Berkiellaceae</taxon>
        <taxon>Candidatus Berkiella</taxon>
    </lineage>
</organism>
<feature type="binding site" evidence="9">
    <location>
        <position position="219"/>
    </location>
    <ligand>
        <name>substrate</name>
    </ligand>
</feature>
<dbReference type="EMBL" id="LKHV02000001">
    <property type="protein sequence ID" value="MCS5708842.1"/>
    <property type="molecule type" value="Genomic_DNA"/>
</dbReference>
<dbReference type="InterPro" id="IPR002195">
    <property type="entry name" value="Dihydroorotase_CS"/>
</dbReference>
<dbReference type="HAMAP" id="MF_00219">
    <property type="entry name" value="PyrC_classII"/>
    <property type="match status" value="1"/>
</dbReference>
<comment type="function">
    <text evidence="1 9">Catalyzes the reversible cyclization of carbamoyl aspartate to dihydroorotate.</text>
</comment>
<feature type="binding site" evidence="9">
    <location>
        <position position="136"/>
    </location>
    <ligand>
        <name>Zn(2+)</name>
        <dbReference type="ChEBI" id="CHEBI:29105"/>
        <label>2</label>
    </ligand>
</feature>
<feature type="binding site" evidence="9">
    <location>
        <position position="251"/>
    </location>
    <ligand>
        <name>substrate</name>
    </ligand>
</feature>
<comment type="subunit">
    <text evidence="9">Homodimer.</text>
</comment>
<dbReference type="GO" id="GO:0005829">
    <property type="term" value="C:cytosol"/>
    <property type="evidence" value="ECO:0007669"/>
    <property type="project" value="TreeGrafter"/>
</dbReference>
<evidence type="ECO:0000256" key="7">
    <source>
        <dbReference type="ARBA" id="ARBA00022833"/>
    </source>
</evidence>
<evidence type="ECO:0000256" key="9">
    <source>
        <dbReference type="HAMAP-Rule" id="MF_00219"/>
    </source>
</evidence>
<reference evidence="12" key="1">
    <citation type="submission" date="2015-09" db="EMBL/GenBank/DDBJ databases">
        <title>Draft Genome Sequences of Two Novel Amoeba-resistant Intranuclear Bacteria, Candidatus Berkiella cookevillensis and Candidatus Berkiella aquae.</title>
        <authorList>
            <person name="Mehari Y.T."/>
            <person name="Arivett B.A."/>
            <person name="Farone A.L."/>
            <person name="Gunderson J.H."/>
            <person name="Farone M.B."/>
        </authorList>
    </citation>
    <scope>NUCLEOTIDE SEQUENCE [LARGE SCALE GENOMIC DNA]</scope>
    <source>
        <strain evidence="12">CC99</strain>
    </source>
</reference>
<proteinExistence type="inferred from homology"/>
<evidence type="ECO:0000256" key="6">
    <source>
        <dbReference type="ARBA" id="ARBA00022801"/>
    </source>
</evidence>
<evidence type="ECO:0000256" key="4">
    <source>
        <dbReference type="ARBA" id="ARBA00012860"/>
    </source>
</evidence>
<feature type="binding site" description="via carbamate group" evidence="9">
    <location>
        <position position="99"/>
    </location>
    <ligand>
        <name>Zn(2+)</name>
        <dbReference type="ChEBI" id="CHEBI:29105"/>
        <label>1</label>
    </ligand>
</feature>
<evidence type="ECO:0000256" key="2">
    <source>
        <dbReference type="ARBA" id="ARBA00004880"/>
    </source>
</evidence>
<gene>
    <name evidence="12" type="primary">pyrC_1</name>
    <name evidence="9 13" type="synonym">pyrC</name>
    <name evidence="12" type="ORF">CC99x_00750</name>
    <name evidence="13" type="ORF">CC99x_007980</name>
</gene>
<comment type="caution">
    <text evidence="12">The sequence shown here is derived from an EMBL/GenBank/DDBJ whole genome shotgun (WGS) entry which is preliminary data.</text>
</comment>
<dbReference type="PROSITE" id="PS00483">
    <property type="entry name" value="DIHYDROOROTASE_2"/>
    <property type="match status" value="1"/>
</dbReference>
<keyword evidence="7 9" id="KW-0862">Zinc</keyword>
<dbReference type="PATRIC" id="fig|1590042.3.peg.771"/>
<feature type="binding site" evidence="9">
    <location>
        <position position="247"/>
    </location>
    <ligand>
        <name>Zn(2+)</name>
        <dbReference type="ChEBI" id="CHEBI:29105"/>
        <label>1</label>
    </ligand>
</feature>
<feature type="binding site" evidence="9">
    <location>
        <begin position="15"/>
        <end position="17"/>
    </location>
    <ligand>
        <name>substrate</name>
    </ligand>
</feature>
<keyword evidence="6 9" id="KW-0378">Hydrolase</keyword>
<name>A0A0Q9YFB6_9GAMM</name>
<dbReference type="Proteomes" id="UP000051494">
    <property type="component" value="Unassembled WGS sequence"/>
</dbReference>
<evidence type="ECO:0000256" key="5">
    <source>
        <dbReference type="ARBA" id="ARBA00022723"/>
    </source>
</evidence>
<reference evidence="13" key="2">
    <citation type="journal article" date="2016" name="Genome Announc.">
        <title>Draft Genome Sequences of Two Novel Amoeba-Resistant Intranuclear Bacteria, 'Candidatus Berkiella cookevillensis' and 'Candidatus Berkiella aquae'.</title>
        <authorList>
            <person name="Mehari Y.T."/>
            <person name="Arivett B.A."/>
            <person name="Farone A.L."/>
            <person name="Gunderson J.H."/>
            <person name="Farone M.B."/>
        </authorList>
    </citation>
    <scope>NUCLEOTIDE SEQUENCE</scope>
    <source>
        <strain evidence="13">CC99</strain>
    </source>
</reference>
<dbReference type="InterPro" id="IPR004721">
    <property type="entry name" value="DHOdimr"/>
</dbReference>
<dbReference type="NCBIfam" id="TIGR00856">
    <property type="entry name" value="pyrC_dimer"/>
    <property type="match status" value="1"/>
</dbReference>
<protein>
    <recommendedName>
        <fullName evidence="4 9">Dihydroorotase</fullName>
        <shortName evidence="9">DHOase</shortName>
        <ecNumber evidence="4 9">3.5.2.3</ecNumber>
    </recommendedName>
</protein>
<feature type="binding site" description="via carbamate group" evidence="9">
    <location>
        <position position="99"/>
    </location>
    <ligand>
        <name>Zn(2+)</name>
        <dbReference type="ChEBI" id="CHEBI:29105"/>
        <label>2</label>
    </ligand>
</feature>
<dbReference type="PANTHER" id="PTHR43137">
    <property type="entry name" value="DIHYDROOROTASE"/>
    <property type="match status" value="1"/>
</dbReference>
<feature type="binding site" evidence="9">
    <location>
        <position position="263"/>
    </location>
    <ligand>
        <name>substrate</name>
    </ligand>
</feature>
<comment type="similarity">
    <text evidence="3 9 10">Belongs to the metallo-dependent hydrolases superfamily. DHOase family. Class II DHOase subfamily.</text>
</comment>
<dbReference type="GO" id="GO:0008270">
    <property type="term" value="F:zinc ion binding"/>
    <property type="evidence" value="ECO:0007669"/>
    <property type="project" value="UniProtKB-UniRule"/>
</dbReference>
<dbReference type="PIRSF" id="PIRSF001237">
    <property type="entry name" value="DHOdimr"/>
    <property type="match status" value="1"/>
</dbReference>
<dbReference type="RefSeq" id="WP_057623831.1">
    <property type="nucleotide sequence ID" value="NZ_LKHV02000001.1"/>
</dbReference>
<dbReference type="InterPro" id="IPR032466">
    <property type="entry name" value="Metal_Hydrolase"/>
</dbReference>
<evidence type="ECO:0000256" key="8">
    <source>
        <dbReference type="ARBA" id="ARBA00022975"/>
    </source>
</evidence>
<evidence type="ECO:0000313" key="14">
    <source>
        <dbReference type="Proteomes" id="UP000051494"/>
    </source>
</evidence>
<feature type="binding site" evidence="9">
    <location>
        <position position="136"/>
    </location>
    <ligand>
        <name>substrate</name>
    </ligand>
</feature>
<evidence type="ECO:0000313" key="13">
    <source>
        <dbReference type="EMBL" id="MCS5708842.1"/>
    </source>
</evidence>
<dbReference type="EMBL" id="LKHV01000003">
    <property type="protein sequence ID" value="KRG19228.1"/>
    <property type="molecule type" value="Genomic_DNA"/>
</dbReference>
<evidence type="ECO:0000259" key="11">
    <source>
        <dbReference type="Pfam" id="PF01979"/>
    </source>
</evidence>
<feature type="domain" description="Amidohydrolase-related" evidence="11">
    <location>
        <begin position="11"/>
        <end position="305"/>
    </location>
</feature>
<dbReference type="UniPathway" id="UPA00070">
    <property type="reaction ID" value="UER00117"/>
</dbReference>
<evidence type="ECO:0000256" key="1">
    <source>
        <dbReference type="ARBA" id="ARBA00002368"/>
    </source>
</evidence>
<sequence length="343" mass="38319">MRELKIIQPDDWHCHLRDGAYLSRTVPDSAAIFKRVIVMPNLTTPITHPSAAKKYRERILNAVPEGNDFEPLMTLYLTDETTPHVIAEAKASGIIHGAKLYPQGVTTHSEAGVTKLEKIYPTLEAMSEHHIPLLIHGEVNDPAVDIFDREKYFIDKILTQLVKNFPSLKIVFEHITTKDAVLFVEESSKNVAATITPHHLYYQRNAMFMGGIRPHYYCLPVLKRQEHQLALIAAATSGNPKFFIGTDSAPHAVTRKESSCGCAGIYNSPTALALYAEIFATQNKLHKLEGFTSLYGADFYGLAHNQKTITLREISKNVPETLSFGDETIIPLKAGQSVKWDII</sequence>
<comment type="cofactor">
    <cofactor evidence="9 10">
        <name>Zn(2+)</name>
        <dbReference type="ChEBI" id="CHEBI:29105"/>
    </cofactor>
    <text evidence="9 10">Binds 2 Zn(2+) ions per subunit.</text>
</comment>
<dbReference type="OrthoDB" id="9808095at2"/>
<dbReference type="EC" id="3.5.2.3" evidence="4 9"/>
<evidence type="ECO:0000256" key="3">
    <source>
        <dbReference type="ARBA" id="ARBA00005631"/>
    </source>
</evidence>
<evidence type="ECO:0000313" key="12">
    <source>
        <dbReference type="EMBL" id="KRG19228.1"/>
    </source>
</evidence>
<dbReference type="SUPFAM" id="SSF51556">
    <property type="entry name" value="Metallo-dependent hydrolases"/>
    <property type="match status" value="1"/>
</dbReference>
<keyword evidence="8 9" id="KW-0665">Pyrimidine biosynthesis</keyword>
<reference evidence="13" key="3">
    <citation type="submission" date="2021-06" db="EMBL/GenBank/DDBJ databases">
        <title>Genomic Description and Analysis of Intracellular Bacteria, Candidatus Berkiella cookevillensis and Candidatus Berkiella aquae.</title>
        <authorList>
            <person name="Kidane D.T."/>
            <person name="Mehari Y.T."/>
            <person name="Rice F.C."/>
            <person name="Arivett B.A."/>
            <person name="Farone A.L."/>
            <person name="Berk S.G."/>
            <person name="Farone M.B."/>
        </authorList>
    </citation>
    <scope>NUCLEOTIDE SEQUENCE</scope>
    <source>
        <strain evidence="13">CC99</strain>
    </source>
</reference>
<accession>A0A0Q9YFB6</accession>
<feature type="active site" evidence="9">
    <location>
        <position position="247"/>
    </location>
</feature>
<dbReference type="PANTHER" id="PTHR43137:SF1">
    <property type="entry name" value="DIHYDROOROTASE"/>
    <property type="match status" value="1"/>
</dbReference>
<evidence type="ECO:0000256" key="10">
    <source>
        <dbReference type="RuleBase" id="RU003440"/>
    </source>
</evidence>